<keyword evidence="4 10" id="KW-0436">Ligase</keyword>
<dbReference type="InterPro" id="IPR041715">
    <property type="entry name" value="HisRS-like_core"/>
</dbReference>
<dbReference type="PANTHER" id="PTHR43707">
    <property type="entry name" value="HISTIDYL-TRNA SYNTHETASE"/>
    <property type="match status" value="1"/>
</dbReference>
<keyword evidence="5 10" id="KW-0547">Nucleotide-binding</keyword>
<dbReference type="InterPro" id="IPR015807">
    <property type="entry name" value="His-tRNA-ligase"/>
</dbReference>
<sequence length="433" mass="49863">MISYEPIRGMKDYYGKELEKIKFIENTFREIVTKAGYSEIYTPVVEEFELFSLKGGEELRNTMYVFKDKAGREVALRPEFTPSVVRAYLNGMQHLPKPLRLFYIGTVYRYDEPQYGRYREFRQAGIELIGSSNILSDIEVLNLLIEVYSSLGLINEIEIKINNIAIYRKIFNNMNIDESKQEHILHLIDKGRKDEAIKELRGSEFTSLIQYLLEQNKMDENSYEEVIKEVSKYEYLGLKEEIERIRIINNIISELKVKTKVDLGFVRGLAYYTGVIFEVTHPKVPFSIAGGGRYDGLIELYGGNDTPAIGFAVGIERTSLVLNSVISQKSPKKGVLIILSEDRSNNNYDEGIISYGLKTLEKLRRLGLVTTLNLKEQSLSKLIPSYLEEGYSFLVIIGRKEFEERKVTIKNLENKTQVTVPESNIEDYVKQII</sequence>
<evidence type="ECO:0000256" key="4">
    <source>
        <dbReference type="ARBA" id="ARBA00022598"/>
    </source>
</evidence>
<dbReference type="InterPro" id="IPR004516">
    <property type="entry name" value="HisRS/HisZ"/>
</dbReference>
<feature type="binding site" evidence="11">
    <location>
        <position position="127"/>
    </location>
    <ligand>
        <name>L-histidine</name>
        <dbReference type="ChEBI" id="CHEBI:57595"/>
    </ligand>
</feature>
<feature type="binding site" evidence="11">
    <location>
        <position position="267"/>
    </location>
    <ligand>
        <name>L-histidine</name>
        <dbReference type="ChEBI" id="CHEBI:57595"/>
    </ligand>
</feature>
<evidence type="ECO:0000259" key="12">
    <source>
        <dbReference type="PROSITE" id="PS50862"/>
    </source>
</evidence>
<evidence type="ECO:0000256" key="3">
    <source>
        <dbReference type="ARBA" id="ARBA00022490"/>
    </source>
</evidence>
<feature type="binding site" evidence="11">
    <location>
        <begin position="271"/>
        <end position="272"/>
    </location>
    <ligand>
        <name>L-histidine</name>
        <dbReference type="ChEBI" id="CHEBI:57595"/>
    </ligand>
</feature>
<evidence type="ECO:0000313" key="14">
    <source>
        <dbReference type="Proteomes" id="UP000423396"/>
    </source>
</evidence>
<keyword evidence="8 10" id="KW-0030">Aminoacyl-tRNA synthetase</keyword>
<comment type="similarity">
    <text evidence="2 10">Belongs to the class-II aminoacyl-tRNA synthetase family.</text>
</comment>
<keyword evidence="14" id="KW-1185">Reference proteome</keyword>
<dbReference type="HAMAP" id="MF_00125">
    <property type="entry name" value="HisZ"/>
    <property type="match status" value="1"/>
</dbReference>
<dbReference type="GO" id="GO:0005737">
    <property type="term" value="C:cytoplasm"/>
    <property type="evidence" value="ECO:0007669"/>
    <property type="project" value="UniProtKB-SubCell"/>
</dbReference>
<dbReference type="InterPro" id="IPR004517">
    <property type="entry name" value="HisZ"/>
</dbReference>
<dbReference type="PROSITE" id="PS50862">
    <property type="entry name" value="AA_TRNA_LIGASE_II"/>
    <property type="match status" value="1"/>
</dbReference>
<dbReference type="EC" id="6.1.1.21" evidence="10"/>
<evidence type="ECO:0000256" key="6">
    <source>
        <dbReference type="ARBA" id="ARBA00022840"/>
    </source>
</evidence>
<dbReference type="InterPro" id="IPR004154">
    <property type="entry name" value="Anticodon-bd"/>
</dbReference>
<comment type="catalytic activity">
    <reaction evidence="9 10">
        <text>tRNA(His) + L-histidine + ATP = L-histidyl-tRNA(His) + AMP + diphosphate + H(+)</text>
        <dbReference type="Rhea" id="RHEA:17313"/>
        <dbReference type="Rhea" id="RHEA-COMP:9665"/>
        <dbReference type="Rhea" id="RHEA-COMP:9689"/>
        <dbReference type="ChEBI" id="CHEBI:15378"/>
        <dbReference type="ChEBI" id="CHEBI:30616"/>
        <dbReference type="ChEBI" id="CHEBI:33019"/>
        <dbReference type="ChEBI" id="CHEBI:57595"/>
        <dbReference type="ChEBI" id="CHEBI:78442"/>
        <dbReference type="ChEBI" id="CHEBI:78527"/>
        <dbReference type="ChEBI" id="CHEBI:456215"/>
        <dbReference type="EC" id="6.1.1.21"/>
    </reaction>
</comment>
<gene>
    <name evidence="10" type="primary">hisS</name>
    <name evidence="13" type="ORF">D1868_01965</name>
</gene>
<dbReference type="Proteomes" id="UP000423396">
    <property type="component" value="Chromosome"/>
</dbReference>
<keyword evidence="6 10" id="KW-0067">ATP-binding</keyword>
<dbReference type="Pfam" id="PF13393">
    <property type="entry name" value="tRNA-synt_His"/>
    <property type="match status" value="1"/>
</dbReference>
<dbReference type="HAMAP" id="MF_00127">
    <property type="entry name" value="His_tRNA_synth"/>
    <property type="match status" value="1"/>
</dbReference>
<dbReference type="InterPro" id="IPR006195">
    <property type="entry name" value="aa-tRNA-synth_II"/>
</dbReference>
<dbReference type="OrthoDB" id="8659at2157"/>
<dbReference type="InterPro" id="IPR045864">
    <property type="entry name" value="aa-tRNA-synth_II/BPL/LPL"/>
</dbReference>
<dbReference type="GO" id="GO:0005524">
    <property type="term" value="F:ATP binding"/>
    <property type="evidence" value="ECO:0007669"/>
    <property type="project" value="UniProtKB-UniRule"/>
</dbReference>
<dbReference type="AlphaFoldDB" id="A0A650CLW8"/>
<feature type="binding site" evidence="11">
    <location>
        <position position="123"/>
    </location>
    <ligand>
        <name>L-histidine</name>
        <dbReference type="ChEBI" id="CHEBI:57595"/>
    </ligand>
</feature>
<proteinExistence type="inferred from homology"/>
<dbReference type="FunFam" id="3.30.930.10:FF:000121">
    <property type="entry name" value="Histidine--tRNA ligase"/>
    <property type="match status" value="1"/>
</dbReference>
<dbReference type="NCBIfam" id="TIGR00442">
    <property type="entry name" value="hisS"/>
    <property type="match status" value="1"/>
</dbReference>
<evidence type="ECO:0000256" key="8">
    <source>
        <dbReference type="ARBA" id="ARBA00023146"/>
    </source>
</evidence>
<reference evidence="13 14" key="1">
    <citation type="submission" date="2019-10" db="EMBL/GenBank/DDBJ databases">
        <title>Genome Sequences from Six Type Strain Members of the Archaeal Family Sulfolobaceae: Acidianus ambivalens, Acidianus infernus, Metallosphaera prunae, Stygiolobus azoricus, Sulfolobus metallicus, and Sulfurisphaera ohwakuensis.</title>
        <authorList>
            <person name="Counts J.A."/>
            <person name="Kelly R.M."/>
        </authorList>
    </citation>
    <scope>NUCLEOTIDE SEQUENCE [LARGE SCALE GENOMIC DNA]</scope>
    <source>
        <strain evidence="13 14">FC6</strain>
    </source>
</reference>
<dbReference type="Gene3D" id="3.40.50.800">
    <property type="entry name" value="Anticodon-binding domain"/>
    <property type="match status" value="1"/>
</dbReference>
<evidence type="ECO:0000256" key="5">
    <source>
        <dbReference type="ARBA" id="ARBA00022741"/>
    </source>
</evidence>
<keyword evidence="3 10" id="KW-0963">Cytoplasm</keyword>
<dbReference type="GO" id="GO:0000105">
    <property type="term" value="P:L-histidine biosynthetic process"/>
    <property type="evidence" value="ECO:0007669"/>
    <property type="project" value="InterPro"/>
</dbReference>
<dbReference type="InterPro" id="IPR036621">
    <property type="entry name" value="Anticodon-bd_dom_sf"/>
</dbReference>
<dbReference type="Pfam" id="PF03129">
    <property type="entry name" value="HGTP_anticodon"/>
    <property type="match status" value="1"/>
</dbReference>
<evidence type="ECO:0000256" key="10">
    <source>
        <dbReference type="HAMAP-Rule" id="MF_00127"/>
    </source>
</evidence>
<dbReference type="GO" id="GO:0006427">
    <property type="term" value="P:histidyl-tRNA aminoacylation"/>
    <property type="evidence" value="ECO:0007669"/>
    <property type="project" value="UniProtKB-UniRule"/>
</dbReference>
<evidence type="ECO:0000256" key="2">
    <source>
        <dbReference type="ARBA" id="ARBA00008226"/>
    </source>
</evidence>
<dbReference type="GO" id="GO:0004821">
    <property type="term" value="F:histidine-tRNA ligase activity"/>
    <property type="evidence" value="ECO:0007669"/>
    <property type="project" value="UniProtKB-UniRule"/>
</dbReference>
<dbReference type="PANTHER" id="PTHR43707:SF1">
    <property type="entry name" value="HISTIDINE--TRNA LIGASE, MITOCHONDRIAL-RELATED"/>
    <property type="match status" value="1"/>
</dbReference>
<keyword evidence="7 10" id="KW-0648">Protein biosynthesis</keyword>
<dbReference type="Gene3D" id="3.30.930.10">
    <property type="entry name" value="Bira Bifunctional Protein, Domain 2"/>
    <property type="match status" value="1"/>
</dbReference>
<feature type="binding site" evidence="11">
    <location>
        <begin position="79"/>
        <end position="81"/>
    </location>
    <ligand>
        <name>L-histidine</name>
        <dbReference type="ChEBI" id="CHEBI:57595"/>
    </ligand>
</feature>
<evidence type="ECO:0000256" key="1">
    <source>
        <dbReference type="ARBA" id="ARBA00004496"/>
    </source>
</evidence>
<accession>A0A650CLW8</accession>
<comment type="subcellular location">
    <subcellularLocation>
        <location evidence="1 10">Cytoplasm</location>
    </subcellularLocation>
</comment>
<dbReference type="RefSeq" id="WP_156005103.1">
    <property type="nucleotide sequence ID" value="NZ_CP045483.1"/>
</dbReference>
<dbReference type="GeneID" id="42797800"/>
<protein>
    <recommendedName>
        <fullName evidence="10">Histidine--tRNA ligase</fullName>
        <ecNumber evidence="10">6.1.1.21</ecNumber>
    </recommendedName>
    <alternativeName>
        <fullName evidence="10">Histidyl-tRNA synthetase</fullName>
        <shortName evidence="10">HisRS</shortName>
    </alternativeName>
</protein>
<dbReference type="EMBL" id="CP045483">
    <property type="protein sequence ID" value="QGR18874.1"/>
    <property type="molecule type" value="Genomic_DNA"/>
</dbReference>
<dbReference type="SUPFAM" id="SSF55681">
    <property type="entry name" value="Class II aaRS and biotin synthetases"/>
    <property type="match status" value="1"/>
</dbReference>
<dbReference type="CDD" id="cd00773">
    <property type="entry name" value="HisRS-like_core"/>
    <property type="match status" value="1"/>
</dbReference>
<dbReference type="PIRSF" id="PIRSF001549">
    <property type="entry name" value="His-tRNA_synth"/>
    <property type="match status" value="1"/>
</dbReference>
<feature type="binding site" evidence="11">
    <location>
        <position position="109"/>
    </location>
    <ligand>
        <name>L-histidine</name>
        <dbReference type="ChEBI" id="CHEBI:57595"/>
    </ligand>
</feature>
<name>A0A650CLW8_9CREN</name>
<evidence type="ECO:0000256" key="11">
    <source>
        <dbReference type="PIRSR" id="PIRSR001549-1"/>
    </source>
</evidence>
<feature type="domain" description="Aminoacyl-transfer RNA synthetases class-II family profile" evidence="12">
    <location>
        <begin position="8"/>
        <end position="331"/>
    </location>
</feature>
<dbReference type="SUPFAM" id="SSF52954">
    <property type="entry name" value="Class II aaRS ABD-related"/>
    <property type="match status" value="1"/>
</dbReference>
<organism evidence="13 14">
    <name type="scientific">Stygiolobus azoricus</name>
    <dbReference type="NCBI Taxonomy" id="41675"/>
    <lineage>
        <taxon>Archaea</taxon>
        <taxon>Thermoproteota</taxon>
        <taxon>Thermoprotei</taxon>
        <taxon>Sulfolobales</taxon>
        <taxon>Sulfolobaceae</taxon>
        <taxon>Stygiolobus</taxon>
    </lineage>
</organism>
<dbReference type="KEGG" id="sazo:D1868_01965"/>
<evidence type="ECO:0000256" key="9">
    <source>
        <dbReference type="ARBA" id="ARBA00047639"/>
    </source>
</evidence>
<evidence type="ECO:0000313" key="13">
    <source>
        <dbReference type="EMBL" id="QGR18874.1"/>
    </source>
</evidence>
<evidence type="ECO:0000256" key="7">
    <source>
        <dbReference type="ARBA" id="ARBA00022917"/>
    </source>
</evidence>